<sequence>INDTPKTWSVVSSTRLVDGTLRKSKKLVGKVVEVQWAKTVHSGLVVQTGTNDGPLNDQADMLAQAECNNESQPIAGTSRQVNLVEESLNSRTVNTRKRKTDDRAHKMHEMLQVVEDSSGDVEETSNVSPAVLDSGEDIGWK</sequence>
<reference evidence="2" key="1">
    <citation type="submission" date="2021-06" db="EMBL/GenBank/DDBJ databases">
        <authorList>
            <person name="Hodson N. C."/>
            <person name="Mongue J. A."/>
            <person name="Jaron S. K."/>
        </authorList>
    </citation>
    <scope>NUCLEOTIDE SEQUENCE</scope>
</reference>
<evidence type="ECO:0000313" key="3">
    <source>
        <dbReference type="Proteomes" id="UP000708208"/>
    </source>
</evidence>
<proteinExistence type="predicted"/>
<name>A0A8J2KUE5_9HEXA</name>
<organism evidence="2 3">
    <name type="scientific">Allacma fusca</name>
    <dbReference type="NCBI Taxonomy" id="39272"/>
    <lineage>
        <taxon>Eukaryota</taxon>
        <taxon>Metazoa</taxon>
        <taxon>Ecdysozoa</taxon>
        <taxon>Arthropoda</taxon>
        <taxon>Hexapoda</taxon>
        <taxon>Collembola</taxon>
        <taxon>Symphypleona</taxon>
        <taxon>Sminthuridae</taxon>
        <taxon>Allacma</taxon>
    </lineage>
</organism>
<keyword evidence="3" id="KW-1185">Reference proteome</keyword>
<protein>
    <submittedName>
        <fullName evidence="2">Uncharacterized protein</fullName>
    </submittedName>
</protein>
<feature type="non-terminal residue" evidence="2">
    <location>
        <position position="141"/>
    </location>
</feature>
<dbReference type="Proteomes" id="UP000708208">
    <property type="component" value="Unassembled WGS sequence"/>
</dbReference>
<accession>A0A8J2KUE5</accession>
<dbReference type="AlphaFoldDB" id="A0A8J2KUE5"/>
<comment type="caution">
    <text evidence="2">The sequence shown here is derived from an EMBL/GenBank/DDBJ whole genome shotgun (WGS) entry which is preliminary data.</text>
</comment>
<evidence type="ECO:0000256" key="1">
    <source>
        <dbReference type="SAM" id="MobiDB-lite"/>
    </source>
</evidence>
<gene>
    <name evidence="2" type="ORF">AFUS01_LOCUS33928</name>
</gene>
<dbReference type="EMBL" id="CAJVCH010530385">
    <property type="protein sequence ID" value="CAG7823727.1"/>
    <property type="molecule type" value="Genomic_DNA"/>
</dbReference>
<evidence type="ECO:0000313" key="2">
    <source>
        <dbReference type="EMBL" id="CAG7823727.1"/>
    </source>
</evidence>
<feature type="region of interest" description="Disordered" evidence="1">
    <location>
        <begin position="115"/>
        <end position="141"/>
    </location>
</feature>
<feature type="non-terminal residue" evidence="2">
    <location>
        <position position="1"/>
    </location>
</feature>